<dbReference type="InterPro" id="IPR024265">
    <property type="entry name" value="DUF3788"/>
</dbReference>
<dbReference type="AlphaFoldDB" id="A0A645G0J7"/>
<protein>
    <recommendedName>
        <fullName evidence="2">DUF3788 domain-containing protein</fullName>
    </recommendedName>
</protein>
<dbReference type="Pfam" id="PF12663">
    <property type="entry name" value="DUF3788"/>
    <property type="match status" value="1"/>
</dbReference>
<reference evidence="1" key="1">
    <citation type="submission" date="2019-08" db="EMBL/GenBank/DDBJ databases">
        <authorList>
            <person name="Kucharzyk K."/>
            <person name="Murdoch R.W."/>
            <person name="Higgins S."/>
            <person name="Loffler F."/>
        </authorList>
    </citation>
    <scope>NUCLEOTIDE SEQUENCE</scope>
</reference>
<organism evidence="1">
    <name type="scientific">bioreactor metagenome</name>
    <dbReference type="NCBI Taxonomy" id="1076179"/>
    <lineage>
        <taxon>unclassified sequences</taxon>
        <taxon>metagenomes</taxon>
        <taxon>ecological metagenomes</taxon>
    </lineage>
</organism>
<comment type="caution">
    <text evidence="1">The sequence shown here is derived from an EMBL/GenBank/DDBJ whole genome shotgun (WGS) entry which is preliminary data.</text>
</comment>
<dbReference type="EMBL" id="VSSQ01067021">
    <property type="protein sequence ID" value="MPN19462.1"/>
    <property type="molecule type" value="Genomic_DNA"/>
</dbReference>
<proteinExistence type="predicted"/>
<gene>
    <name evidence="1" type="ORF">SDC9_166831</name>
</gene>
<evidence type="ECO:0000313" key="1">
    <source>
        <dbReference type="EMBL" id="MPN19462.1"/>
    </source>
</evidence>
<evidence type="ECO:0008006" key="2">
    <source>
        <dbReference type="Google" id="ProtNLM"/>
    </source>
</evidence>
<accession>A0A645G0J7</accession>
<sequence>MMNEQALRMTDADHPPTPEELGEWLGNSAYSFWERFSRFIGETYPGVFSPEWLFGGKKHGWSLRYKKSRSFCTMVPERGRFSLVIVFGAEERAKAEAILPRLSEETGKAYSEAATCHDGKWVLLDIGNDSAFNDAAALLAVKRKPKAAPGKQQMQKPSP</sequence>
<name>A0A645G0J7_9ZZZZ</name>